<dbReference type="EMBL" id="JAUHHV010000002">
    <property type="protein sequence ID" value="KAK1431915.1"/>
    <property type="molecule type" value="Genomic_DNA"/>
</dbReference>
<evidence type="ECO:0000313" key="2">
    <source>
        <dbReference type="EMBL" id="KAK1431915.1"/>
    </source>
</evidence>
<feature type="compositionally biased region" description="Basic and acidic residues" evidence="1">
    <location>
        <begin position="74"/>
        <end position="84"/>
    </location>
</feature>
<dbReference type="Proteomes" id="UP001229421">
    <property type="component" value="Unassembled WGS sequence"/>
</dbReference>
<comment type="caution">
    <text evidence="2">The sequence shown here is derived from an EMBL/GenBank/DDBJ whole genome shotgun (WGS) entry which is preliminary data.</text>
</comment>
<accession>A0AAD8KY77</accession>
<evidence type="ECO:0000313" key="3">
    <source>
        <dbReference type="Proteomes" id="UP001229421"/>
    </source>
</evidence>
<protein>
    <submittedName>
        <fullName evidence="2">Uncharacterized protein</fullName>
    </submittedName>
</protein>
<gene>
    <name evidence="2" type="ORF">QVD17_08711</name>
</gene>
<dbReference type="AlphaFoldDB" id="A0AAD8KY77"/>
<proteinExistence type="predicted"/>
<sequence length="134" mass="15473">MPIQTDTGLMMVVYDGEPFDDDEGLTQVSCKVSDWAEQLFKSKSNLKLNNVSKLQEIPAPSFSIGLTQIENEEQNNRDVEAERAKNKRKTKLSVRNKSPYIDRAVNIEKQPSKLELKVWCYLIKDTEDQKYVFI</sequence>
<feature type="region of interest" description="Disordered" evidence="1">
    <location>
        <begin position="73"/>
        <end position="92"/>
    </location>
</feature>
<keyword evidence="3" id="KW-1185">Reference proteome</keyword>
<organism evidence="2 3">
    <name type="scientific">Tagetes erecta</name>
    <name type="common">African marigold</name>
    <dbReference type="NCBI Taxonomy" id="13708"/>
    <lineage>
        <taxon>Eukaryota</taxon>
        <taxon>Viridiplantae</taxon>
        <taxon>Streptophyta</taxon>
        <taxon>Embryophyta</taxon>
        <taxon>Tracheophyta</taxon>
        <taxon>Spermatophyta</taxon>
        <taxon>Magnoliopsida</taxon>
        <taxon>eudicotyledons</taxon>
        <taxon>Gunneridae</taxon>
        <taxon>Pentapetalae</taxon>
        <taxon>asterids</taxon>
        <taxon>campanulids</taxon>
        <taxon>Asterales</taxon>
        <taxon>Asteraceae</taxon>
        <taxon>Asteroideae</taxon>
        <taxon>Heliantheae alliance</taxon>
        <taxon>Tageteae</taxon>
        <taxon>Tagetes</taxon>
    </lineage>
</organism>
<evidence type="ECO:0000256" key="1">
    <source>
        <dbReference type="SAM" id="MobiDB-lite"/>
    </source>
</evidence>
<reference evidence="2" key="1">
    <citation type="journal article" date="2023" name="bioRxiv">
        <title>Improved chromosome-level genome assembly for marigold (Tagetes erecta).</title>
        <authorList>
            <person name="Jiang F."/>
            <person name="Yuan L."/>
            <person name="Wang S."/>
            <person name="Wang H."/>
            <person name="Xu D."/>
            <person name="Wang A."/>
            <person name="Fan W."/>
        </authorList>
    </citation>
    <scope>NUCLEOTIDE SEQUENCE</scope>
    <source>
        <strain evidence="2">WSJ</strain>
        <tissue evidence="2">Leaf</tissue>
    </source>
</reference>
<name>A0AAD8KY77_TARER</name>